<keyword evidence="1" id="KW-0472">Membrane</keyword>
<evidence type="ECO:0000256" key="1">
    <source>
        <dbReference type="SAM" id="Phobius"/>
    </source>
</evidence>
<dbReference type="AlphaFoldDB" id="A0A844GGV7"/>
<dbReference type="InterPro" id="IPR024402">
    <property type="entry name" value="DUF2726"/>
</dbReference>
<accession>A0A844GGV7</accession>
<evidence type="ECO:0000256" key="2">
    <source>
        <dbReference type="SAM" id="SignalP"/>
    </source>
</evidence>
<keyword evidence="6" id="KW-1185">Reference proteome</keyword>
<keyword evidence="1" id="KW-0812">Transmembrane</keyword>
<organism evidence="5 6">
    <name type="scientific">Paludibacterium denitrificans</name>
    <dbReference type="NCBI Taxonomy" id="2675226"/>
    <lineage>
        <taxon>Bacteria</taxon>
        <taxon>Pseudomonadati</taxon>
        <taxon>Pseudomonadota</taxon>
        <taxon>Betaproteobacteria</taxon>
        <taxon>Neisseriales</taxon>
        <taxon>Chromobacteriaceae</taxon>
        <taxon>Paludibacterium</taxon>
    </lineage>
</organism>
<evidence type="ECO:0000259" key="3">
    <source>
        <dbReference type="Pfam" id="PF10881"/>
    </source>
</evidence>
<keyword evidence="2" id="KW-0732">Signal</keyword>
<name>A0A844GGV7_9NEIS</name>
<feature type="domain" description="DUF2726" evidence="3">
    <location>
        <begin position="166"/>
        <end position="281"/>
    </location>
</feature>
<dbReference type="Pfam" id="PF10881">
    <property type="entry name" value="DUF2726"/>
    <property type="match status" value="1"/>
</dbReference>
<dbReference type="Pfam" id="PF13511">
    <property type="entry name" value="DUF4124"/>
    <property type="match status" value="1"/>
</dbReference>
<proteinExistence type="predicted"/>
<feature type="chain" id="PRO_5032649844" evidence="2">
    <location>
        <begin position="18"/>
        <end position="291"/>
    </location>
</feature>
<sequence>MKIFPLFLLLLSELALATAYTCVDSVGHTTYSDHPDCTAPQKTFPRRESGSYVATPVSPQGVSTFSSSPGQPVQPQVVTPQQALPRISFPPIFYLLLGFVFLVLFASAFLVGQTNRKRRRRNFPSFPDLDQPRGKVSQMDDFRQLDVRPKTTDYGSARFTLKNPALLTEREQGCYWRLVNALGPDFIVMGQVAFSQMLTVKGGTGYQNHALFSTMRQKVADFVICRKDFTMIAVVELDDSSHANKRDKDKIRDRAIKEAGLLVFRLPSTPNHEPVERLADVLKRLDQLQTV</sequence>
<dbReference type="InterPro" id="IPR025392">
    <property type="entry name" value="DUF4124"/>
</dbReference>
<evidence type="ECO:0000313" key="6">
    <source>
        <dbReference type="Proteomes" id="UP000446658"/>
    </source>
</evidence>
<dbReference type="RefSeq" id="WP_230371078.1">
    <property type="nucleotide sequence ID" value="NZ_WLYX01000001.1"/>
</dbReference>
<feature type="signal peptide" evidence="2">
    <location>
        <begin position="1"/>
        <end position="17"/>
    </location>
</feature>
<evidence type="ECO:0000259" key="4">
    <source>
        <dbReference type="Pfam" id="PF13511"/>
    </source>
</evidence>
<reference evidence="5 6" key="1">
    <citation type="submission" date="2019-11" db="EMBL/GenBank/DDBJ databases">
        <title>Draft genome sequence of Paludibacterium sp. dN18-1.</title>
        <authorList>
            <person name="Im W.-T."/>
        </authorList>
    </citation>
    <scope>NUCLEOTIDE SEQUENCE [LARGE SCALE GENOMIC DNA]</scope>
    <source>
        <strain evidence="6">dN 18-1</strain>
    </source>
</reference>
<feature type="transmembrane region" description="Helical" evidence="1">
    <location>
        <begin position="92"/>
        <end position="111"/>
    </location>
</feature>
<feature type="domain" description="DUF4124" evidence="4">
    <location>
        <begin position="6"/>
        <end position="57"/>
    </location>
</feature>
<gene>
    <name evidence="5" type="ORF">GKE73_15670</name>
</gene>
<dbReference type="EMBL" id="WLYX01000001">
    <property type="protein sequence ID" value="MTD33904.1"/>
    <property type="molecule type" value="Genomic_DNA"/>
</dbReference>
<evidence type="ECO:0000313" key="5">
    <source>
        <dbReference type="EMBL" id="MTD33904.1"/>
    </source>
</evidence>
<comment type="caution">
    <text evidence="5">The sequence shown here is derived from an EMBL/GenBank/DDBJ whole genome shotgun (WGS) entry which is preliminary data.</text>
</comment>
<dbReference type="Proteomes" id="UP000446658">
    <property type="component" value="Unassembled WGS sequence"/>
</dbReference>
<protein>
    <submittedName>
        <fullName evidence="5">DUF2726 domain-containing protein</fullName>
    </submittedName>
</protein>
<keyword evidence="1" id="KW-1133">Transmembrane helix</keyword>